<dbReference type="RefSeq" id="WP_149486663.1">
    <property type="nucleotide sequence ID" value="NZ_CP036150.1"/>
</dbReference>
<dbReference type="EMBL" id="CP036150">
    <property type="protein sequence ID" value="QEN08582.1"/>
    <property type="molecule type" value="Genomic_DNA"/>
</dbReference>
<keyword evidence="2" id="KW-1003">Cell membrane</keyword>
<evidence type="ECO:0000313" key="7">
    <source>
        <dbReference type="EMBL" id="QEN08582.1"/>
    </source>
</evidence>
<protein>
    <submittedName>
        <fullName evidence="7">ABC transporter permease</fullName>
    </submittedName>
</protein>
<feature type="transmembrane region" description="Helical" evidence="6">
    <location>
        <begin position="246"/>
        <end position="267"/>
    </location>
</feature>
<evidence type="ECO:0000256" key="3">
    <source>
        <dbReference type="ARBA" id="ARBA00022692"/>
    </source>
</evidence>
<evidence type="ECO:0000256" key="1">
    <source>
        <dbReference type="ARBA" id="ARBA00004651"/>
    </source>
</evidence>
<feature type="transmembrane region" description="Helical" evidence="6">
    <location>
        <begin position="28"/>
        <end position="47"/>
    </location>
</feature>
<evidence type="ECO:0000256" key="5">
    <source>
        <dbReference type="ARBA" id="ARBA00023136"/>
    </source>
</evidence>
<dbReference type="AlphaFoldDB" id="A0A5C1QR34"/>
<dbReference type="Pfam" id="PF02653">
    <property type="entry name" value="BPD_transp_2"/>
    <property type="match status" value="1"/>
</dbReference>
<dbReference type="Proteomes" id="UP000324209">
    <property type="component" value="Chromosome"/>
</dbReference>
<dbReference type="PANTHER" id="PTHR43370:SF2">
    <property type="entry name" value="ABC TRANSPORTER PERMEASE PROTEIN"/>
    <property type="match status" value="1"/>
</dbReference>
<keyword evidence="8" id="KW-1185">Reference proteome</keyword>
<dbReference type="CDD" id="cd06580">
    <property type="entry name" value="TM_PBP1_transp_TpRbsC_like"/>
    <property type="match status" value="1"/>
</dbReference>
<comment type="subcellular location">
    <subcellularLocation>
        <location evidence="1">Cell membrane</location>
        <topology evidence="1">Multi-pass membrane protein</topology>
    </subcellularLocation>
</comment>
<evidence type="ECO:0000256" key="6">
    <source>
        <dbReference type="SAM" id="Phobius"/>
    </source>
</evidence>
<proteinExistence type="predicted"/>
<keyword evidence="4 6" id="KW-1133">Transmembrane helix</keyword>
<dbReference type="PANTHER" id="PTHR43370">
    <property type="entry name" value="SUGAR ABC TRANSPORTER INTEGRAL MEMBRANE PROTEIN-RELATED"/>
    <property type="match status" value="1"/>
</dbReference>
<accession>A0A5C1QR34</accession>
<feature type="transmembrane region" description="Helical" evidence="6">
    <location>
        <begin position="127"/>
        <end position="144"/>
    </location>
</feature>
<dbReference type="GO" id="GO:0022857">
    <property type="term" value="F:transmembrane transporter activity"/>
    <property type="evidence" value="ECO:0007669"/>
    <property type="project" value="InterPro"/>
</dbReference>
<feature type="transmembrane region" description="Helical" evidence="6">
    <location>
        <begin position="54"/>
        <end position="71"/>
    </location>
</feature>
<reference evidence="7 8" key="1">
    <citation type="submission" date="2019-02" db="EMBL/GenBank/DDBJ databases">
        <title>Complete Genome Sequence and Methylome Analysis of free living Spirochaetas.</title>
        <authorList>
            <person name="Fomenkov A."/>
            <person name="Dubinina G."/>
            <person name="Leshcheva N."/>
            <person name="Mikheeva N."/>
            <person name="Grabovich M."/>
            <person name="Vincze T."/>
            <person name="Roberts R.J."/>
        </authorList>
    </citation>
    <scope>NUCLEOTIDE SEQUENCE [LARGE SCALE GENOMIC DNA]</scope>
    <source>
        <strain evidence="7 8">K2</strain>
    </source>
</reference>
<feature type="transmembrane region" description="Helical" evidence="6">
    <location>
        <begin position="83"/>
        <end position="106"/>
    </location>
</feature>
<name>A0A5C1QR34_9SPIO</name>
<evidence type="ECO:0000313" key="8">
    <source>
        <dbReference type="Proteomes" id="UP000324209"/>
    </source>
</evidence>
<evidence type="ECO:0000256" key="2">
    <source>
        <dbReference type="ARBA" id="ARBA00022475"/>
    </source>
</evidence>
<dbReference type="KEGG" id="ock:EXM22_11515"/>
<evidence type="ECO:0000256" key="4">
    <source>
        <dbReference type="ARBA" id="ARBA00022989"/>
    </source>
</evidence>
<dbReference type="GO" id="GO:0005886">
    <property type="term" value="C:plasma membrane"/>
    <property type="evidence" value="ECO:0007669"/>
    <property type="project" value="UniProtKB-SubCell"/>
</dbReference>
<organism evidence="7 8">
    <name type="scientific">Oceanispirochaeta crateris</name>
    <dbReference type="NCBI Taxonomy" id="2518645"/>
    <lineage>
        <taxon>Bacteria</taxon>
        <taxon>Pseudomonadati</taxon>
        <taxon>Spirochaetota</taxon>
        <taxon>Spirochaetia</taxon>
        <taxon>Spirochaetales</taxon>
        <taxon>Spirochaetaceae</taxon>
        <taxon>Oceanispirochaeta</taxon>
    </lineage>
</organism>
<dbReference type="InterPro" id="IPR001851">
    <property type="entry name" value="ABC_transp_permease"/>
</dbReference>
<gene>
    <name evidence="7" type="ORF">EXM22_11515</name>
</gene>
<sequence length="278" mass="29354">MIMNILGSASPLILAALGGLLTERAGILNIALEGMILSGAFTSLLVTSLSGSPGLGILAAILTGTIVAGIFNFSSFTLKGNPFISGLGINILVPALIASITQKLYGNQGIIRPAQIRALPRPGGLDLFIWIALGVLILLMVLFYRTRSGLIIRSCGDHPDLLKSRGVDPLRVKRLMVLLSGMLCGVSGSAISLRLGVFVPGMSAGKGWIALVAIYLGYRKIPGIALACLFFALAEWGTNRAQGFLGVPPSLILSFPYFLTLAGLLLFSIRRNRTHPSE</sequence>
<keyword evidence="5 6" id="KW-0472">Membrane</keyword>
<dbReference type="OrthoDB" id="370051at2"/>
<feature type="transmembrane region" description="Helical" evidence="6">
    <location>
        <begin position="208"/>
        <end position="234"/>
    </location>
</feature>
<keyword evidence="3 6" id="KW-0812">Transmembrane</keyword>
<feature type="transmembrane region" description="Helical" evidence="6">
    <location>
        <begin position="175"/>
        <end position="196"/>
    </location>
</feature>